<keyword evidence="7" id="KW-0274">FAD</keyword>
<evidence type="ECO:0000256" key="10">
    <source>
        <dbReference type="ARBA" id="ARBA00048540"/>
    </source>
</evidence>
<dbReference type="Gene3D" id="3.10.520.10">
    <property type="entry name" value="ApbE-like domains"/>
    <property type="match status" value="2"/>
</dbReference>
<dbReference type="EC" id="2.7.1.180" evidence="2"/>
<sequence length="259" mass="29178">MPKLELVTQTLQAMTLPFTISLMAKDRAFAENKIAGLIPHVQTELERLEEKFSAFRKTSLVSRFQAGDQTPIFDSEFQEVYAQVIALKKRSQGYFDPYFQGSYNPTGFVKGWLVEKLFKEWLQPLLSHPEIIAVAFNGGGDMQVKVRENEDFTWQIGIENPDKLQELLAIYPLKEGALATSGLAKRGHHLEVRGEKDLLQVTVLSDSLAWADSWATALFSAGKEQAAQLIQQEKLTALLVTKDQLISYQNGHHLENKQG</sequence>
<dbReference type="InterPro" id="IPR003374">
    <property type="entry name" value="ApbE-like_sf"/>
</dbReference>
<accession>A0A139N4D7</accession>
<comment type="caution">
    <text evidence="11">The sequence shown here is derived from an EMBL/GenBank/DDBJ whole genome shotgun (WGS) entry which is preliminary data.</text>
</comment>
<evidence type="ECO:0000256" key="4">
    <source>
        <dbReference type="ARBA" id="ARBA00022630"/>
    </source>
</evidence>
<evidence type="ECO:0000256" key="8">
    <source>
        <dbReference type="ARBA" id="ARBA00022842"/>
    </source>
</evidence>
<keyword evidence="11" id="KW-0449">Lipoprotein</keyword>
<dbReference type="SUPFAM" id="SSF143631">
    <property type="entry name" value="ApbE-like"/>
    <property type="match status" value="1"/>
</dbReference>
<keyword evidence="4" id="KW-0285">Flavoprotein</keyword>
<dbReference type="InterPro" id="IPR024932">
    <property type="entry name" value="ApbE"/>
</dbReference>
<reference evidence="11 12" key="1">
    <citation type="submission" date="2016-01" db="EMBL/GenBank/DDBJ databases">
        <title>Highly variable Streptococcus oralis are common among viridans streptococci isolated from primates.</title>
        <authorList>
            <person name="Denapaite D."/>
            <person name="Rieger M."/>
            <person name="Koendgen S."/>
            <person name="Brueckner R."/>
            <person name="Ochigava I."/>
            <person name="Kappeler P."/>
            <person name="Maetz-Rensing K."/>
            <person name="Leendertz F."/>
            <person name="Hakenbeck R."/>
        </authorList>
    </citation>
    <scope>NUCLEOTIDE SEQUENCE [LARGE SCALE GENOMIC DNA]</scope>
    <source>
        <strain evidence="11 12">DD08</strain>
    </source>
</reference>
<name>A0A139N4D7_STRCR</name>
<evidence type="ECO:0000256" key="2">
    <source>
        <dbReference type="ARBA" id="ARBA00011955"/>
    </source>
</evidence>
<evidence type="ECO:0000256" key="3">
    <source>
        <dbReference type="ARBA" id="ARBA00016337"/>
    </source>
</evidence>
<evidence type="ECO:0000313" key="12">
    <source>
        <dbReference type="Proteomes" id="UP000070377"/>
    </source>
</evidence>
<comment type="cofactor">
    <cofactor evidence="1">
        <name>Mg(2+)</name>
        <dbReference type="ChEBI" id="CHEBI:18420"/>
    </cofactor>
</comment>
<evidence type="ECO:0000256" key="6">
    <source>
        <dbReference type="ARBA" id="ARBA00022723"/>
    </source>
</evidence>
<gene>
    <name evidence="11" type="ORF">SCRDD08_00333</name>
</gene>
<dbReference type="PANTHER" id="PTHR30040">
    <property type="entry name" value="THIAMINE BIOSYNTHESIS LIPOPROTEIN APBE"/>
    <property type="match status" value="1"/>
</dbReference>
<keyword evidence="6" id="KW-0479">Metal-binding</keyword>
<dbReference type="RefSeq" id="WP_061422143.1">
    <property type="nucleotide sequence ID" value="NZ_KQ969062.1"/>
</dbReference>
<dbReference type="Pfam" id="PF02424">
    <property type="entry name" value="ApbE"/>
    <property type="match status" value="2"/>
</dbReference>
<dbReference type="STRING" id="45634.SCRDD08_00333"/>
<dbReference type="PATRIC" id="fig|45634.12.peg.345"/>
<dbReference type="GO" id="GO:0016740">
    <property type="term" value="F:transferase activity"/>
    <property type="evidence" value="ECO:0007669"/>
    <property type="project" value="UniProtKB-KW"/>
</dbReference>
<keyword evidence="8" id="KW-0460">Magnesium</keyword>
<evidence type="ECO:0000256" key="7">
    <source>
        <dbReference type="ARBA" id="ARBA00022827"/>
    </source>
</evidence>
<evidence type="ECO:0000313" key="11">
    <source>
        <dbReference type="EMBL" id="KXT70899.1"/>
    </source>
</evidence>
<comment type="catalytic activity">
    <reaction evidence="10">
        <text>L-threonyl-[protein] + FAD = FMN-L-threonyl-[protein] + AMP + H(+)</text>
        <dbReference type="Rhea" id="RHEA:36847"/>
        <dbReference type="Rhea" id="RHEA-COMP:11060"/>
        <dbReference type="Rhea" id="RHEA-COMP:11061"/>
        <dbReference type="ChEBI" id="CHEBI:15378"/>
        <dbReference type="ChEBI" id="CHEBI:30013"/>
        <dbReference type="ChEBI" id="CHEBI:57692"/>
        <dbReference type="ChEBI" id="CHEBI:74257"/>
        <dbReference type="ChEBI" id="CHEBI:456215"/>
        <dbReference type="EC" id="2.7.1.180"/>
    </reaction>
</comment>
<evidence type="ECO:0000256" key="1">
    <source>
        <dbReference type="ARBA" id="ARBA00001946"/>
    </source>
</evidence>
<dbReference type="AlphaFoldDB" id="A0A139N4D7"/>
<organism evidence="11 12">
    <name type="scientific">Streptococcus cristatus</name>
    <dbReference type="NCBI Taxonomy" id="45634"/>
    <lineage>
        <taxon>Bacteria</taxon>
        <taxon>Bacillati</taxon>
        <taxon>Bacillota</taxon>
        <taxon>Bacilli</taxon>
        <taxon>Lactobacillales</taxon>
        <taxon>Streptococcaceae</taxon>
        <taxon>Streptococcus</taxon>
    </lineage>
</organism>
<dbReference type="GO" id="GO:0046872">
    <property type="term" value="F:metal ion binding"/>
    <property type="evidence" value="ECO:0007669"/>
    <property type="project" value="UniProtKB-KW"/>
</dbReference>
<evidence type="ECO:0000256" key="9">
    <source>
        <dbReference type="ARBA" id="ARBA00031306"/>
    </source>
</evidence>
<dbReference type="Proteomes" id="UP000070377">
    <property type="component" value="Unassembled WGS sequence"/>
</dbReference>
<evidence type="ECO:0000256" key="5">
    <source>
        <dbReference type="ARBA" id="ARBA00022679"/>
    </source>
</evidence>
<dbReference type="EMBL" id="LQRD01000017">
    <property type="protein sequence ID" value="KXT70899.1"/>
    <property type="molecule type" value="Genomic_DNA"/>
</dbReference>
<protein>
    <recommendedName>
        <fullName evidence="3">FAD:protein FMN transferase</fullName>
        <ecNumber evidence="2">2.7.1.180</ecNumber>
    </recommendedName>
    <alternativeName>
        <fullName evidence="9">Flavin transferase</fullName>
    </alternativeName>
</protein>
<proteinExistence type="predicted"/>
<keyword evidence="5" id="KW-0808">Transferase</keyword>
<dbReference type="PANTHER" id="PTHR30040:SF2">
    <property type="entry name" value="FAD:PROTEIN FMN TRANSFERASE"/>
    <property type="match status" value="1"/>
</dbReference>